<accession>A0A3S9HP49</accession>
<keyword evidence="1" id="KW-0238">DNA-binding</keyword>
<dbReference type="RefSeq" id="WP_126129218.1">
    <property type="nucleotide sequence ID" value="NZ_CP034464.1"/>
</dbReference>
<feature type="compositionally biased region" description="Basic and acidic residues" evidence="2">
    <location>
        <begin position="348"/>
        <end position="363"/>
    </location>
</feature>
<dbReference type="PANTHER" id="PTHR30204">
    <property type="entry name" value="REDOX-CYCLING DRUG-SENSING TRANSCRIPTIONAL ACTIVATOR SOXR"/>
    <property type="match status" value="1"/>
</dbReference>
<keyword evidence="5" id="KW-1185">Reference proteome</keyword>
<dbReference type="EMBL" id="CP034464">
    <property type="protein sequence ID" value="AZP13849.1"/>
    <property type="molecule type" value="Genomic_DNA"/>
</dbReference>
<dbReference type="SMART" id="SM00422">
    <property type="entry name" value="HTH_MERR"/>
    <property type="match status" value="1"/>
</dbReference>
<evidence type="ECO:0000256" key="1">
    <source>
        <dbReference type="ARBA" id="ARBA00023125"/>
    </source>
</evidence>
<dbReference type="AlphaFoldDB" id="A0A3S9HP49"/>
<dbReference type="OrthoDB" id="9808480at2"/>
<dbReference type="Gene3D" id="1.10.1660.10">
    <property type="match status" value="1"/>
</dbReference>
<organism evidence="4 5">
    <name type="scientific">Undibacterium parvum</name>
    <dbReference type="NCBI Taxonomy" id="401471"/>
    <lineage>
        <taxon>Bacteria</taxon>
        <taxon>Pseudomonadati</taxon>
        <taxon>Pseudomonadota</taxon>
        <taxon>Betaproteobacteria</taxon>
        <taxon>Burkholderiales</taxon>
        <taxon>Oxalobacteraceae</taxon>
        <taxon>Undibacterium</taxon>
    </lineage>
</organism>
<reference evidence="4 5" key="1">
    <citation type="journal article" date="2011" name="Int. J. Syst. Evol. Microbiol.">
        <title>Description of Undibacterium oligocarboniphilum sp. nov., isolated from purified water, and Undibacterium pigrum strain CCUG 49012 as the type strain of Undibacterium parvum sp. nov., and emended descriptions of the genus Undibacterium and the species Undibacterium pigrum.</title>
        <authorList>
            <person name="Eder W."/>
            <person name="Wanner G."/>
            <person name="Ludwig W."/>
            <person name="Busse H.J."/>
            <person name="Ziemke-Kageler F."/>
            <person name="Lang E."/>
        </authorList>
    </citation>
    <scope>NUCLEOTIDE SEQUENCE [LARGE SCALE GENOMIC DNA]</scope>
    <source>
        <strain evidence="4 5">DSM 23061</strain>
    </source>
</reference>
<evidence type="ECO:0000256" key="2">
    <source>
        <dbReference type="SAM" id="MobiDB-lite"/>
    </source>
</evidence>
<evidence type="ECO:0000313" key="5">
    <source>
        <dbReference type="Proteomes" id="UP000275663"/>
    </source>
</evidence>
<feature type="domain" description="HTH merR-type" evidence="3">
    <location>
        <begin position="2"/>
        <end position="71"/>
    </location>
</feature>
<dbReference type="PROSITE" id="PS50937">
    <property type="entry name" value="HTH_MERR_2"/>
    <property type="match status" value="1"/>
</dbReference>
<evidence type="ECO:0000313" key="4">
    <source>
        <dbReference type="EMBL" id="AZP13849.1"/>
    </source>
</evidence>
<dbReference type="Proteomes" id="UP000275663">
    <property type="component" value="Chromosome"/>
</dbReference>
<protein>
    <submittedName>
        <fullName evidence="4">MerR family transcriptional regulator</fullName>
    </submittedName>
</protein>
<sequence>MLLKIGELASRTGITVRTLHHYDKIGLLHPSARSAAAYRLYNRNDVAQLHRIQALRGLDLSLAEIAELLQGEGTGLQELIDQQVRGLEQQMLQTRELHRRLQSLSELLRSQDQPNLDYWLTTLSLMSSFGKYFSKSDLAILKQRKQSTQGNAELMMEPVIAAVRSLMDQGIASNDTRAVALSVRWHKIMNVAMAEDPRLFVKIEEMTRNELAVQALTGVDGGMLDYLTHATAEQRYQIYRKYLSPAELEHFRRRFFEDARAWIALFAAIRQQMELGNTVETVAVQDLLARWSTLSLRAWGDQASTLAKVRLAHENEAALSLGPGLSPELLAYVQQGLQYRDQISANNKKPDASDQPEQDTHHE</sequence>
<dbReference type="Pfam" id="PF13411">
    <property type="entry name" value="MerR_1"/>
    <property type="match status" value="1"/>
</dbReference>
<proteinExistence type="predicted"/>
<dbReference type="InterPro" id="IPR000551">
    <property type="entry name" value="MerR-type_HTH_dom"/>
</dbReference>
<feature type="region of interest" description="Disordered" evidence="2">
    <location>
        <begin position="344"/>
        <end position="363"/>
    </location>
</feature>
<dbReference type="PROSITE" id="PS00552">
    <property type="entry name" value="HTH_MERR_1"/>
    <property type="match status" value="1"/>
</dbReference>
<dbReference type="PRINTS" id="PR00040">
    <property type="entry name" value="HTHMERR"/>
</dbReference>
<dbReference type="GO" id="GO:0003700">
    <property type="term" value="F:DNA-binding transcription factor activity"/>
    <property type="evidence" value="ECO:0007669"/>
    <property type="project" value="InterPro"/>
</dbReference>
<name>A0A3S9HP49_9BURK</name>
<evidence type="ECO:0000259" key="3">
    <source>
        <dbReference type="PROSITE" id="PS50937"/>
    </source>
</evidence>
<dbReference type="PANTHER" id="PTHR30204:SF90">
    <property type="entry name" value="HTH-TYPE TRANSCRIPTIONAL ACTIVATOR MTA"/>
    <property type="match status" value="1"/>
</dbReference>
<dbReference type="InterPro" id="IPR009061">
    <property type="entry name" value="DNA-bd_dom_put_sf"/>
</dbReference>
<gene>
    <name evidence="4" type="ORF">EJN92_18745</name>
</gene>
<dbReference type="GO" id="GO:0003677">
    <property type="term" value="F:DNA binding"/>
    <property type="evidence" value="ECO:0007669"/>
    <property type="project" value="UniProtKB-KW"/>
</dbReference>
<dbReference type="InterPro" id="IPR047057">
    <property type="entry name" value="MerR_fam"/>
</dbReference>
<dbReference type="KEGG" id="upv:EJN92_18745"/>
<dbReference type="SUPFAM" id="SSF46955">
    <property type="entry name" value="Putative DNA-binding domain"/>
    <property type="match status" value="1"/>
</dbReference>